<name>A0AC34FQN4_9BILA</name>
<protein>
    <submittedName>
        <fullName evidence="2">RING-type domain-containing protein</fullName>
    </submittedName>
</protein>
<evidence type="ECO:0000313" key="2">
    <source>
        <dbReference type="WBParaSite" id="ES5_v2.g19725.t1"/>
    </source>
</evidence>
<evidence type="ECO:0000313" key="1">
    <source>
        <dbReference type="Proteomes" id="UP000887579"/>
    </source>
</evidence>
<sequence length="657" mass="72485">MSNETTASLKTYNLLSQTRTDHAGLPMNGNITDCFICCQPSDVFAVGKCIHPICMECSIVMRILDKSNTCPQCRDPIEMLYFVSAPYSWDNFTFPAGEVRHRDSQKYGIKFTSDYTVKCYDSYLQHSCSICAKINSKKVFPTFSALKHHMKIVHQRNFCSICDQHLQSLSKNRVAFTDTEMENHLKGTNNEASGQKGHPLCWCCGQRFYDDDFLNRHLKSEHFFCQLCEDLGSIVSFSTTPELYEHYAMEHFACDSRDCQHMGICFSTEEELELHKADEHGFSLRNLTALFTGRSNQNTPQREGQPLASEPASSAARNASIQTSSAARNASIQSIRTSLLNIARTRPSTSSQVSNNASIRTAVLNDSRREAESPSSSSSRPSPVVRNVPSNQSVQTAILNGSQREAQPRPSPIVRNAPSNRSVQTAILNGSQREAQPRPTAIVRNAPSNQSVQTAIVNTPSSSSRLPTVRNAPSSQSVRTAILNVIHRETPSSILKTPPSILSNPRTRPSASSQVSNNSSVQTSILNGSQRSSSSTRLPPIVRNVPSNQSFQTAVSNNSQRSSASRTSTPRIHASEISAPSSRSSTTVPARNIRTPPPPQSVRASPPLSTSSNDSLMPTTNISPLQRQRRHIFLSCISAIFLVIVFLFIIKMMTKKN</sequence>
<reference evidence="2" key="1">
    <citation type="submission" date="2022-11" db="UniProtKB">
        <authorList>
            <consortium name="WormBaseParasite"/>
        </authorList>
    </citation>
    <scope>IDENTIFICATION</scope>
</reference>
<dbReference type="Proteomes" id="UP000887579">
    <property type="component" value="Unplaced"/>
</dbReference>
<organism evidence="1 2">
    <name type="scientific">Panagrolaimus sp. ES5</name>
    <dbReference type="NCBI Taxonomy" id="591445"/>
    <lineage>
        <taxon>Eukaryota</taxon>
        <taxon>Metazoa</taxon>
        <taxon>Ecdysozoa</taxon>
        <taxon>Nematoda</taxon>
        <taxon>Chromadorea</taxon>
        <taxon>Rhabditida</taxon>
        <taxon>Tylenchina</taxon>
        <taxon>Panagrolaimomorpha</taxon>
        <taxon>Panagrolaimoidea</taxon>
        <taxon>Panagrolaimidae</taxon>
        <taxon>Panagrolaimus</taxon>
    </lineage>
</organism>
<accession>A0AC34FQN4</accession>
<dbReference type="WBParaSite" id="ES5_v2.g19725.t1">
    <property type="protein sequence ID" value="ES5_v2.g19725.t1"/>
    <property type="gene ID" value="ES5_v2.g19725"/>
</dbReference>
<proteinExistence type="predicted"/>